<dbReference type="GO" id="GO:0017004">
    <property type="term" value="P:cytochrome complex assembly"/>
    <property type="evidence" value="ECO:0007669"/>
    <property type="project" value="UniProtKB-KW"/>
</dbReference>
<accession>A0A918VK04</accession>
<dbReference type="PANTHER" id="PTHR42852">
    <property type="entry name" value="THIOL:DISULFIDE INTERCHANGE PROTEIN DSBE"/>
    <property type="match status" value="1"/>
</dbReference>
<keyword evidence="6" id="KW-0472">Membrane</keyword>
<evidence type="ECO:0000256" key="2">
    <source>
        <dbReference type="ARBA" id="ARBA00007758"/>
    </source>
</evidence>
<evidence type="ECO:0000256" key="3">
    <source>
        <dbReference type="ARBA" id="ARBA00022748"/>
    </source>
</evidence>
<gene>
    <name evidence="8" type="primary">ccmG</name>
    <name evidence="8" type="ORF">GCM10008090_09570</name>
</gene>
<keyword evidence="3" id="KW-0201">Cytochrome c-type biogenesis</keyword>
<dbReference type="GO" id="GO:0015036">
    <property type="term" value="F:disulfide oxidoreductase activity"/>
    <property type="evidence" value="ECO:0007669"/>
    <property type="project" value="InterPro"/>
</dbReference>
<dbReference type="InterPro" id="IPR004799">
    <property type="entry name" value="Periplasmic_diS_OxRdtase_DsbE"/>
</dbReference>
<dbReference type="GO" id="GO:0030288">
    <property type="term" value="C:outer membrane-bounded periplasmic space"/>
    <property type="evidence" value="ECO:0007669"/>
    <property type="project" value="InterPro"/>
</dbReference>
<keyword evidence="5" id="KW-0676">Redox-active center</keyword>
<keyword evidence="6" id="KW-0812">Transmembrane</keyword>
<comment type="similarity">
    <text evidence="2">Belongs to the thioredoxin family. DsbE subfamily.</text>
</comment>
<protein>
    <submittedName>
        <fullName evidence="8">Cytochrome C-type biogenesis protein</fullName>
    </submittedName>
</protein>
<comment type="caution">
    <text evidence="8">The sequence shown here is derived from an EMBL/GenBank/DDBJ whole genome shotgun (WGS) entry which is preliminary data.</text>
</comment>
<comment type="subcellular location">
    <subcellularLocation>
        <location evidence="1">Cell inner membrane</location>
        <topology evidence="1">Single-pass membrane protein</topology>
        <orientation evidence="1">Periplasmic side</orientation>
    </subcellularLocation>
</comment>
<name>A0A918VK04_9GAMM</name>
<dbReference type="AlphaFoldDB" id="A0A918VK04"/>
<dbReference type="NCBIfam" id="TIGR00385">
    <property type="entry name" value="dsbE"/>
    <property type="match status" value="1"/>
</dbReference>
<dbReference type="EMBL" id="BMXA01000001">
    <property type="protein sequence ID" value="GHA02344.1"/>
    <property type="molecule type" value="Genomic_DNA"/>
</dbReference>
<dbReference type="PROSITE" id="PS51352">
    <property type="entry name" value="THIOREDOXIN_2"/>
    <property type="match status" value="1"/>
</dbReference>
<keyword evidence="6" id="KW-1133">Transmembrane helix</keyword>
<dbReference type="Gene3D" id="3.40.30.10">
    <property type="entry name" value="Glutaredoxin"/>
    <property type="match status" value="1"/>
</dbReference>
<dbReference type="InterPro" id="IPR017937">
    <property type="entry name" value="Thioredoxin_CS"/>
</dbReference>
<dbReference type="InterPro" id="IPR050553">
    <property type="entry name" value="Thioredoxin_ResA/DsbE_sf"/>
</dbReference>
<dbReference type="InterPro" id="IPR013766">
    <property type="entry name" value="Thioredoxin_domain"/>
</dbReference>
<evidence type="ECO:0000256" key="6">
    <source>
        <dbReference type="SAM" id="Phobius"/>
    </source>
</evidence>
<dbReference type="PROSITE" id="PS00194">
    <property type="entry name" value="THIOREDOXIN_1"/>
    <property type="match status" value="1"/>
</dbReference>
<evidence type="ECO:0000256" key="4">
    <source>
        <dbReference type="ARBA" id="ARBA00023157"/>
    </source>
</evidence>
<reference evidence="8" key="1">
    <citation type="journal article" date="2014" name="Int. J. Syst. Evol. Microbiol.">
        <title>Complete genome sequence of Corynebacterium casei LMG S-19264T (=DSM 44701T), isolated from a smear-ripened cheese.</title>
        <authorList>
            <consortium name="US DOE Joint Genome Institute (JGI-PGF)"/>
            <person name="Walter F."/>
            <person name="Albersmeier A."/>
            <person name="Kalinowski J."/>
            <person name="Ruckert C."/>
        </authorList>
    </citation>
    <scope>NUCLEOTIDE SEQUENCE</scope>
    <source>
        <strain evidence="8">KCTC 12711</strain>
    </source>
</reference>
<feature type="domain" description="Thioredoxin" evidence="7">
    <location>
        <begin position="33"/>
        <end position="170"/>
    </location>
</feature>
<keyword evidence="9" id="KW-1185">Reference proteome</keyword>
<dbReference type="Pfam" id="PF08534">
    <property type="entry name" value="Redoxin"/>
    <property type="match status" value="1"/>
</dbReference>
<dbReference type="RefSeq" id="WP_189398845.1">
    <property type="nucleotide sequence ID" value="NZ_BMXA01000001.1"/>
</dbReference>
<feature type="transmembrane region" description="Helical" evidence="6">
    <location>
        <begin position="6"/>
        <end position="25"/>
    </location>
</feature>
<dbReference type="InterPro" id="IPR013740">
    <property type="entry name" value="Redoxin"/>
</dbReference>
<dbReference type="Proteomes" id="UP000614811">
    <property type="component" value="Unassembled WGS sequence"/>
</dbReference>
<dbReference type="PANTHER" id="PTHR42852:SF6">
    <property type="entry name" value="THIOL:DISULFIDE INTERCHANGE PROTEIN DSBE"/>
    <property type="match status" value="1"/>
</dbReference>
<evidence type="ECO:0000259" key="7">
    <source>
        <dbReference type="PROSITE" id="PS51352"/>
    </source>
</evidence>
<sequence>MSNKFLIPLIIFIAITILLGIGLTMNPRAIPSTLIAKPAPNFTLPLLHDQATTFNPDQLKGQRWVLNVWASWCVSCRYEHPLLNTMANNGATIIGLNYKDKADAAKQWLNERGNPYTHSPFDESGRVGIEWGVIAVPETFVIDENGVIVYKYTGPLTADVIQQELMPVLTYTEASQ</sequence>
<dbReference type="CDD" id="cd03010">
    <property type="entry name" value="TlpA_like_DsbE"/>
    <property type="match status" value="1"/>
</dbReference>
<reference evidence="8" key="2">
    <citation type="submission" date="2020-09" db="EMBL/GenBank/DDBJ databases">
        <authorList>
            <person name="Sun Q."/>
            <person name="Kim S."/>
        </authorList>
    </citation>
    <scope>NUCLEOTIDE SEQUENCE</scope>
    <source>
        <strain evidence="8">KCTC 12711</strain>
    </source>
</reference>
<proteinExistence type="inferred from homology"/>
<evidence type="ECO:0000313" key="8">
    <source>
        <dbReference type="EMBL" id="GHA02344.1"/>
    </source>
</evidence>
<keyword evidence="4" id="KW-1015">Disulfide bond</keyword>
<organism evidence="8 9">
    <name type="scientific">Arenicella chitinivorans</name>
    <dbReference type="NCBI Taxonomy" id="1329800"/>
    <lineage>
        <taxon>Bacteria</taxon>
        <taxon>Pseudomonadati</taxon>
        <taxon>Pseudomonadota</taxon>
        <taxon>Gammaproteobacteria</taxon>
        <taxon>Arenicellales</taxon>
        <taxon>Arenicellaceae</taxon>
        <taxon>Arenicella</taxon>
    </lineage>
</organism>
<dbReference type="SUPFAM" id="SSF52833">
    <property type="entry name" value="Thioredoxin-like"/>
    <property type="match status" value="1"/>
</dbReference>
<evidence type="ECO:0000313" key="9">
    <source>
        <dbReference type="Proteomes" id="UP000614811"/>
    </source>
</evidence>
<dbReference type="InterPro" id="IPR036249">
    <property type="entry name" value="Thioredoxin-like_sf"/>
</dbReference>
<dbReference type="GO" id="GO:0005886">
    <property type="term" value="C:plasma membrane"/>
    <property type="evidence" value="ECO:0007669"/>
    <property type="project" value="UniProtKB-SubCell"/>
</dbReference>
<evidence type="ECO:0000256" key="5">
    <source>
        <dbReference type="ARBA" id="ARBA00023284"/>
    </source>
</evidence>
<evidence type="ECO:0000256" key="1">
    <source>
        <dbReference type="ARBA" id="ARBA00004383"/>
    </source>
</evidence>